<dbReference type="GO" id="GO:0030687">
    <property type="term" value="C:preribosome, large subunit precursor"/>
    <property type="evidence" value="ECO:0007669"/>
    <property type="project" value="TreeGrafter"/>
</dbReference>
<dbReference type="EMBL" id="MU005962">
    <property type="protein sequence ID" value="KAF2863076.1"/>
    <property type="molecule type" value="Genomic_DNA"/>
</dbReference>
<dbReference type="GO" id="GO:0034399">
    <property type="term" value="C:nuclear periphery"/>
    <property type="evidence" value="ECO:0007669"/>
    <property type="project" value="TreeGrafter"/>
</dbReference>
<feature type="compositionally biased region" description="Basic and acidic residues" evidence="6">
    <location>
        <begin position="281"/>
        <end position="296"/>
    </location>
</feature>
<evidence type="ECO:0000313" key="8">
    <source>
        <dbReference type="Proteomes" id="UP000799421"/>
    </source>
</evidence>
<dbReference type="InterPro" id="IPR008610">
    <property type="entry name" value="Ebp2"/>
</dbReference>
<feature type="compositionally biased region" description="Basic and acidic residues" evidence="6">
    <location>
        <begin position="9"/>
        <end position="23"/>
    </location>
</feature>
<feature type="compositionally biased region" description="Acidic residues" evidence="6">
    <location>
        <begin position="118"/>
        <end position="129"/>
    </location>
</feature>
<gene>
    <name evidence="7" type="ORF">K470DRAFT_241726</name>
</gene>
<reference evidence="7" key="1">
    <citation type="journal article" date="2020" name="Stud. Mycol.">
        <title>101 Dothideomycetes genomes: a test case for predicting lifestyles and emergence of pathogens.</title>
        <authorList>
            <person name="Haridas S."/>
            <person name="Albert R."/>
            <person name="Binder M."/>
            <person name="Bloem J."/>
            <person name="Labutti K."/>
            <person name="Salamov A."/>
            <person name="Andreopoulos B."/>
            <person name="Baker S."/>
            <person name="Barry K."/>
            <person name="Bills G."/>
            <person name="Bluhm B."/>
            <person name="Cannon C."/>
            <person name="Castanera R."/>
            <person name="Culley D."/>
            <person name="Daum C."/>
            <person name="Ezra D."/>
            <person name="Gonzalez J."/>
            <person name="Henrissat B."/>
            <person name="Kuo A."/>
            <person name="Liang C."/>
            <person name="Lipzen A."/>
            <person name="Lutzoni F."/>
            <person name="Magnuson J."/>
            <person name="Mondo S."/>
            <person name="Nolan M."/>
            <person name="Ohm R."/>
            <person name="Pangilinan J."/>
            <person name="Park H.-J."/>
            <person name="Ramirez L."/>
            <person name="Alfaro M."/>
            <person name="Sun H."/>
            <person name="Tritt A."/>
            <person name="Yoshinaga Y."/>
            <person name="Zwiers L.-H."/>
            <person name="Turgeon B."/>
            <person name="Goodwin S."/>
            <person name="Spatafora J."/>
            <person name="Crous P."/>
            <person name="Grigoriev I."/>
        </authorList>
    </citation>
    <scope>NUCLEOTIDE SEQUENCE</scope>
    <source>
        <strain evidence="7">CBS 480.64</strain>
    </source>
</reference>
<comment type="subcellular location">
    <subcellularLocation>
        <location evidence="1">Nucleus</location>
        <location evidence="1">Nucleolus</location>
    </subcellularLocation>
</comment>
<feature type="compositionally biased region" description="Basic residues" evidence="6">
    <location>
        <begin position="387"/>
        <end position="408"/>
    </location>
</feature>
<evidence type="ECO:0000256" key="3">
    <source>
        <dbReference type="ARBA" id="ARBA00022517"/>
    </source>
</evidence>
<keyword evidence="4" id="KW-0175">Coiled coil</keyword>
<dbReference type="OrthoDB" id="443772at2759"/>
<feature type="compositionally biased region" description="Basic residues" evidence="6">
    <location>
        <begin position="24"/>
        <end position="36"/>
    </location>
</feature>
<dbReference type="GO" id="GO:0042273">
    <property type="term" value="P:ribosomal large subunit biogenesis"/>
    <property type="evidence" value="ECO:0007669"/>
    <property type="project" value="TreeGrafter"/>
</dbReference>
<sequence>MAKGSKLKAALDRHRGVHYELQRQKKLQKQARKRKRATDEEKPDRVAEELAADVAEADESADGWQSDEEDNEEGSVAMVDGSSSSEEDEGDETFYTAFGGSPEKQLNVYGGACQGQKDDEDDEDDEDAEGGIPLSDLESLASEDRDDLIPHQRLTINNTAALQRCLKSFALPSSLPFSAMQVVMSSEPVTINDVNDDGEREKVITAQAQYAANYGRARLKAEGVPFTRPSDYFAEMVKTEAQMGKIKDKMREDAARKQASIDARKQRDLKKFGKATQVSKLQERAREKKETLEKVKSLKRKRQGADLTTNEEELFDVALEDAAETQIKNREERRGKAQIQPHGRSQGQGKGAKRQKKDEKFGYGGKKRFAKSNDARSAADVSGYNPRKMKGKKDTKRLGKSRRAAKQK</sequence>
<evidence type="ECO:0000256" key="1">
    <source>
        <dbReference type="ARBA" id="ARBA00004604"/>
    </source>
</evidence>
<dbReference type="PANTHER" id="PTHR13028">
    <property type="entry name" value="RRNA PROCESSING PROTEIN EBNA1-BINDING PROTEIN-RELATED"/>
    <property type="match status" value="1"/>
</dbReference>
<name>A0A6A7C674_9PEZI</name>
<evidence type="ECO:0000256" key="2">
    <source>
        <dbReference type="ARBA" id="ARBA00007336"/>
    </source>
</evidence>
<dbReference type="AlphaFoldDB" id="A0A6A7C674"/>
<keyword evidence="8" id="KW-1185">Reference proteome</keyword>
<protein>
    <submittedName>
        <fullName evidence="7">Ebp2-domain-containing protein</fullName>
    </submittedName>
</protein>
<dbReference type="Pfam" id="PF05890">
    <property type="entry name" value="Ebp2"/>
    <property type="match status" value="1"/>
</dbReference>
<dbReference type="Proteomes" id="UP000799421">
    <property type="component" value="Unassembled WGS sequence"/>
</dbReference>
<dbReference type="GO" id="GO:0005730">
    <property type="term" value="C:nucleolus"/>
    <property type="evidence" value="ECO:0007669"/>
    <property type="project" value="UniProtKB-SubCell"/>
</dbReference>
<evidence type="ECO:0000313" key="7">
    <source>
        <dbReference type="EMBL" id="KAF2863076.1"/>
    </source>
</evidence>
<comment type="similarity">
    <text evidence="2">Belongs to the EBP2 family.</text>
</comment>
<feature type="region of interest" description="Disordered" evidence="6">
    <location>
        <begin position="1"/>
        <end position="143"/>
    </location>
</feature>
<feature type="region of interest" description="Disordered" evidence="6">
    <location>
        <begin position="326"/>
        <end position="408"/>
    </location>
</feature>
<feature type="compositionally biased region" description="Basic and acidic residues" evidence="6">
    <location>
        <begin position="37"/>
        <end position="48"/>
    </location>
</feature>
<evidence type="ECO:0000256" key="5">
    <source>
        <dbReference type="ARBA" id="ARBA00023242"/>
    </source>
</evidence>
<evidence type="ECO:0000256" key="4">
    <source>
        <dbReference type="ARBA" id="ARBA00023054"/>
    </source>
</evidence>
<dbReference type="PANTHER" id="PTHR13028:SF0">
    <property type="entry name" value="RRNA-PROCESSING PROTEIN EBP2-RELATED"/>
    <property type="match status" value="1"/>
</dbReference>
<feature type="compositionally biased region" description="Acidic residues" evidence="6">
    <location>
        <begin position="55"/>
        <end position="73"/>
    </location>
</feature>
<accession>A0A6A7C674</accession>
<keyword evidence="5" id="KW-0539">Nucleus</keyword>
<organism evidence="7 8">
    <name type="scientific">Piedraia hortae CBS 480.64</name>
    <dbReference type="NCBI Taxonomy" id="1314780"/>
    <lineage>
        <taxon>Eukaryota</taxon>
        <taxon>Fungi</taxon>
        <taxon>Dikarya</taxon>
        <taxon>Ascomycota</taxon>
        <taxon>Pezizomycotina</taxon>
        <taxon>Dothideomycetes</taxon>
        <taxon>Dothideomycetidae</taxon>
        <taxon>Capnodiales</taxon>
        <taxon>Piedraiaceae</taxon>
        <taxon>Piedraia</taxon>
    </lineage>
</organism>
<proteinExistence type="inferred from homology"/>
<dbReference type="GO" id="GO:0006364">
    <property type="term" value="P:rRNA processing"/>
    <property type="evidence" value="ECO:0007669"/>
    <property type="project" value="TreeGrafter"/>
</dbReference>
<feature type="region of interest" description="Disordered" evidence="6">
    <location>
        <begin position="270"/>
        <end position="312"/>
    </location>
</feature>
<evidence type="ECO:0000256" key="6">
    <source>
        <dbReference type="SAM" id="MobiDB-lite"/>
    </source>
</evidence>
<keyword evidence="3" id="KW-0690">Ribosome biogenesis</keyword>